<proteinExistence type="predicted"/>
<organism evidence="1 2">
    <name type="scientific">Rhabditophanes sp. KR3021</name>
    <dbReference type="NCBI Taxonomy" id="114890"/>
    <lineage>
        <taxon>Eukaryota</taxon>
        <taxon>Metazoa</taxon>
        <taxon>Ecdysozoa</taxon>
        <taxon>Nematoda</taxon>
        <taxon>Chromadorea</taxon>
        <taxon>Rhabditida</taxon>
        <taxon>Tylenchina</taxon>
        <taxon>Panagrolaimomorpha</taxon>
        <taxon>Strongyloidoidea</taxon>
        <taxon>Alloionematidae</taxon>
        <taxon>Rhabditophanes</taxon>
    </lineage>
</organism>
<evidence type="ECO:0000313" key="1">
    <source>
        <dbReference type="Proteomes" id="UP000095286"/>
    </source>
</evidence>
<evidence type="ECO:0000313" key="2">
    <source>
        <dbReference type="WBParaSite" id="RSKR_0000887200.1"/>
    </source>
</evidence>
<protein>
    <submittedName>
        <fullName evidence="2">APG6 domain-containing protein</fullName>
    </submittedName>
</protein>
<sequence length="311" mass="35846">MEEQVSFEREQNACRKKYLENLVQSRAKVEQDEGNGRKILAGLKERESILFKELQALNDEEAMILRETGVFNKMHQKNEEECIRVFNNLRNLHSDSSIFTVENTKRNGMISSTRDALDVLSTNRNMFPRLFYINFDENNIGSINGLKLARFSGEKKSNAESNAAWGQCIHCLERLFALNDINMAPYYLDLAGAYSTISYTNEAGVVDEMKMYEGISVDFKITDFDKAILHFFNCLRKFETEFCNKVEVPNNRLFPNTIYKDSIAEGFVSDVNDKCVDWYSGKISFNNDKRWAKAMRLMLMNLKVGVLETGI</sequence>
<name>A0AC35U7L7_9BILA</name>
<dbReference type="WBParaSite" id="RSKR_0000887200.1">
    <property type="protein sequence ID" value="RSKR_0000887200.1"/>
    <property type="gene ID" value="RSKR_0000887200"/>
</dbReference>
<reference evidence="2" key="1">
    <citation type="submission" date="2016-11" db="UniProtKB">
        <authorList>
            <consortium name="WormBaseParasite"/>
        </authorList>
    </citation>
    <scope>IDENTIFICATION</scope>
    <source>
        <strain evidence="2">KR3021</strain>
    </source>
</reference>
<accession>A0AC35U7L7</accession>
<dbReference type="Proteomes" id="UP000095286">
    <property type="component" value="Unplaced"/>
</dbReference>